<keyword evidence="1" id="KW-0805">Transcription regulation</keyword>
<dbReference type="OrthoDB" id="9785139at2"/>
<dbReference type="CDD" id="cd01392">
    <property type="entry name" value="HTH_LacI"/>
    <property type="match status" value="1"/>
</dbReference>
<dbReference type="Gene3D" id="3.40.50.2300">
    <property type="match status" value="2"/>
</dbReference>
<dbReference type="InterPro" id="IPR046335">
    <property type="entry name" value="LacI/GalR-like_sensor"/>
</dbReference>
<dbReference type="PANTHER" id="PTHR30146">
    <property type="entry name" value="LACI-RELATED TRANSCRIPTIONAL REPRESSOR"/>
    <property type="match status" value="1"/>
</dbReference>
<name>A0A1M6E344_9ACTN</name>
<dbReference type="RefSeq" id="WP_073186524.1">
    <property type="nucleotide sequence ID" value="NZ_FQZG01000015.1"/>
</dbReference>
<dbReference type="EMBL" id="FQZG01000015">
    <property type="protein sequence ID" value="SHI79800.1"/>
    <property type="molecule type" value="Genomic_DNA"/>
</dbReference>
<dbReference type="STRING" id="1123357.SAMN02745244_01087"/>
<dbReference type="SUPFAM" id="SSF47413">
    <property type="entry name" value="lambda repressor-like DNA-binding domains"/>
    <property type="match status" value="1"/>
</dbReference>
<dbReference type="InterPro" id="IPR028082">
    <property type="entry name" value="Peripla_BP_I"/>
</dbReference>
<evidence type="ECO:0000259" key="4">
    <source>
        <dbReference type="PROSITE" id="PS50932"/>
    </source>
</evidence>
<dbReference type="SUPFAM" id="SSF53822">
    <property type="entry name" value="Periplasmic binding protein-like I"/>
    <property type="match status" value="1"/>
</dbReference>
<dbReference type="Gene3D" id="1.10.260.40">
    <property type="entry name" value="lambda repressor-like DNA-binding domains"/>
    <property type="match status" value="1"/>
</dbReference>
<sequence length="338" mass="36094">MPPPKQRRKGASIGDVARLAGVSAQTVSRVSTGAENVRPETRQKVQEAMGQLGYTPNYAARALRNGAFHTIGLMAHRFERTGESLTTSAVIQAARAANFGVTIVNVQSQEADGWESAASRLSNQAIDGLVILRAEQTPETLSLPRSLPVSVSDSRLMGLYSAVSSDHLQGSGAATAHLLGLGHTSVHHIAGPADSDPAQARAAGWQRALEQAGIRAPEPLHGDWTAESGYRLGQRLAADPEVTAIFCANDEMAIGALRAFHEAGRETPSDVSVVGFDDLSISAYLPSPLTTVRQDFEQIGHELVRLVIEQIRSKTQLPQQRVVIPTELVVRATTAPPR</sequence>
<protein>
    <submittedName>
        <fullName evidence="5">Transcriptional regulator, LacI family</fullName>
    </submittedName>
</protein>
<dbReference type="InterPro" id="IPR000843">
    <property type="entry name" value="HTH_LacI"/>
</dbReference>
<evidence type="ECO:0000313" key="6">
    <source>
        <dbReference type="Proteomes" id="UP000184512"/>
    </source>
</evidence>
<dbReference type="CDD" id="cd01574">
    <property type="entry name" value="PBP1_LacI"/>
    <property type="match status" value="1"/>
</dbReference>
<keyword evidence="3" id="KW-0804">Transcription</keyword>
<dbReference type="Pfam" id="PF00356">
    <property type="entry name" value="LacI"/>
    <property type="match status" value="1"/>
</dbReference>
<evidence type="ECO:0000256" key="1">
    <source>
        <dbReference type="ARBA" id="ARBA00023015"/>
    </source>
</evidence>
<evidence type="ECO:0000313" key="5">
    <source>
        <dbReference type="EMBL" id="SHI79800.1"/>
    </source>
</evidence>
<dbReference type="InterPro" id="IPR010982">
    <property type="entry name" value="Lambda_DNA-bd_dom_sf"/>
</dbReference>
<feature type="domain" description="HTH lacI-type" evidence="4">
    <location>
        <begin position="11"/>
        <end position="65"/>
    </location>
</feature>
<dbReference type="SMART" id="SM00354">
    <property type="entry name" value="HTH_LACI"/>
    <property type="match status" value="1"/>
</dbReference>
<keyword evidence="2" id="KW-0238">DNA-binding</keyword>
<dbReference type="Pfam" id="PF13377">
    <property type="entry name" value="Peripla_BP_3"/>
    <property type="match status" value="1"/>
</dbReference>
<organism evidence="5 6">
    <name type="scientific">Tessaracoccus bendigoensis DSM 12906</name>
    <dbReference type="NCBI Taxonomy" id="1123357"/>
    <lineage>
        <taxon>Bacteria</taxon>
        <taxon>Bacillati</taxon>
        <taxon>Actinomycetota</taxon>
        <taxon>Actinomycetes</taxon>
        <taxon>Propionibacteriales</taxon>
        <taxon>Propionibacteriaceae</taxon>
        <taxon>Tessaracoccus</taxon>
    </lineage>
</organism>
<evidence type="ECO:0000256" key="2">
    <source>
        <dbReference type="ARBA" id="ARBA00023125"/>
    </source>
</evidence>
<keyword evidence="6" id="KW-1185">Reference proteome</keyword>
<dbReference type="PANTHER" id="PTHR30146:SF153">
    <property type="entry name" value="LACTOSE OPERON REPRESSOR"/>
    <property type="match status" value="1"/>
</dbReference>
<dbReference type="AlphaFoldDB" id="A0A1M6E344"/>
<dbReference type="GO" id="GO:0000976">
    <property type="term" value="F:transcription cis-regulatory region binding"/>
    <property type="evidence" value="ECO:0007669"/>
    <property type="project" value="TreeGrafter"/>
</dbReference>
<reference evidence="5 6" key="1">
    <citation type="submission" date="2016-11" db="EMBL/GenBank/DDBJ databases">
        <authorList>
            <person name="Jaros S."/>
            <person name="Januszkiewicz K."/>
            <person name="Wedrychowicz H."/>
        </authorList>
    </citation>
    <scope>NUCLEOTIDE SEQUENCE [LARGE SCALE GENOMIC DNA]</scope>
    <source>
        <strain evidence="5 6">DSM 12906</strain>
    </source>
</reference>
<proteinExistence type="predicted"/>
<dbReference type="PROSITE" id="PS50932">
    <property type="entry name" value="HTH_LACI_2"/>
    <property type="match status" value="1"/>
</dbReference>
<dbReference type="GO" id="GO:0003700">
    <property type="term" value="F:DNA-binding transcription factor activity"/>
    <property type="evidence" value="ECO:0007669"/>
    <property type="project" value="TreeGrafter"/>
</dbReference>
<dbReference type="Proteomes" id="UP000184512">
    <property type="component" value="Unassembled WGS sequence"/>
</dbReference>
<gene>
    <name evidence="5" type="ORF">SAMN02745244_01087</name>
</gene>
<evidence type="ECO:0000256" key="3">
    <source>
        <dbReference type="ARBA" id="ARBA00023163"/>
    </source>
</evidence>
<accession>A0A1M6E344</accession>